<reference evidence="2" key="2">
    <citation type="submission" date="2019-02" db="EMBL/GenBank/DDBJ databases">
        <title>Opniocepnalus argus Var Kimnra genome.</title>
        <authorList>
            <person name="Zhou C."/>
            <person name="Xiao S."/>
        </authorList>
    </citation>
    <scope>NUCLEOTIDE SEQUENCE [LARGE SCALE GENOMIC DNA]</scope>
</reference>
<dbReference type="Proteomes" id="UP000503349">
    <property type="component" value="Chromosome 21"/>
</dbReference>
<sequence>MYCVVLVGGGIWSEGQLSHISGLDVCSLQGNNGKLPYLPQRGGRYSEALTVWDEAPMDTIINPPVLKQQQSGKDQHRPPIVPQSWTDTRRNLLNDLWSGSSSATTTIESGHHL</sequence>
<reference evidence="1 2" key="1">
    <citation type="submission" date="2019-02" db="EMBL/GenBank/DDBJ databases">
        <title>Opniocepnalus argus genome.</title>
        <authorList>
            <person name="Zhou C."/>
            <person name="Xiao S."/>
        </authorList>
    </citation>
    <scope>NUCLEOTIDE SEQUENCE [LARGE SCALE GENOMIC DNA]</scope>
    <source>
        <strain evidence="1">OARG1902GOOAL</strain>
        <tissue evidence="1">Muscle</tissue>
    </source>
</reference>
<gene>
    <name evidence="1" type="ORF">EXN66_Car021027</name>
</gene>
<evidence type="ECO:0000313" key="1">
    <source>
        <dbReference type="EMBL" id="KAF3705336.1"/>
    </source>
</evidence>
<keyword evidence="2" id="KW-1185">Reference proteome</keyword>
<organism evidence="1 2">
    <name type="scientific">Channa argus</name>
    <name type="common">Northern snakehead</name>
    <name type="synonym">Ophicephalus argus</name>
    <dbReference type="NCBI Taxonomy" id="215402"/>
    <lineage>
        <taxon>Eukaryota</taxon>
        <taxon>Metazoa</taxon>
        <taxon>Chordata</taxon>
        <taxon>Craniata</taxon>
        <taxon>Vertebrata</taxon>
        <taxon>Euteleostomi</taxon>
        <taxon>Actinopterygii</taxon>
        <taxon>Neopterygii</taxon>
        <taxon>Teleostei</taxon>
        <taxon>Neoteleostei</taxon>
        <taxon>Acanthomorphata</taxon>
        <taxon>Anabantaria</taxon>
        <taxon>Anabantiformes</taxon>
        <taxon>Channoidei</taxon>
        <taxon>Channidae</taxon>
        <taxon>Channa</taxon>
    </lineage>
</organism>
<proteinExistence type="predicted"/>
<dbReference type="AlphaFoldDB" id="A0A6G1QTD2"/>
<name>A0A6G1QTD2_CHAAH</name>
<evidence type="ECO:0000313" key="2">
    <source>
        <dbReference type="Proteomes" id="UP000503349"/>
    </source>
</evidence>
<accession>A0A6G1QTD2</accession>
<dbReference type="EMBL" id="CM015732">
    <property type="protein sequence ID" value="KAF3705336.1"/>
    <property type="molecule type" value="Genomic_DNA"/>
</dbReference>
<protein>
    <submittedName>
        <fullName evidence="1">Uncharacterized protein</fullName>
    </submittedName>
</protein>